<proteinExistence type="predicted"/>
<protein>
    <submittedName>
        <fullName evidence="6">Helix-turn-helix transcriptional regulator</fullName>
    </submittedName>
</protein>
<evidence type="ECO:0000313" key="6">
    <source>
        <dbReference type="EMBL" id="MBO8464824.1"/>
    </source>
</evidence>
<dbReference type="Pfam" id="PF12833">
    <property type="entry name" value="HTH_18"/>
    <property type="match status" value="1"/>
</dbReference>
<dbReference type="InterPro" id="IPR009057">
    <property type="entry name" value="Homeodomain-like_sf"/>
</dbReference>
<feature type="domain" description="HTH araC/xylS-type" evidence="5">
    <location>
        <begin position="457"/>
        <end position="564"/>
    </location>
</feature>
<keyword evidence="3" id="KW-0804">Transcription</keyword>
<dbReference type="GO" id="GO:0043565">
    <property type="term" value="F:sequence-specific DNA binding"/>
    <property type="evidence" value="ECO:0007669"/>
    <property type="project" value="InterPro"/>
</dbReference>
<dbReference type="GO" id="GO:0003700">
    <property type="term" value="F:DNA-binding transcription factor activity"/>
    <property type="evidence" value="ECO:0007669"/>
    <property type="project" value="InterPro"/>
</dbReference>
<dbReference type="PROSITE" id="PS00041">
    <property type="entry name" value="HTH_ARAC_FAMILY_1"/>
    <property type="match status" value="1"/>
</dbReference>
<dbReference type="InterPro" id="IPR018062">
    <property type="entry name" value="HTH_AraC-typ_CS"/>
</dbReference>
<dbReference type="Gene3D" id="1.10.10.60">
    <property type="entry name" value="Homeodomain-like"/>
    <property type="match status" value="2"/>
</dbReference>
<dbReference type="PROSITE" id="PS01124">
    <property type="entry name" value="HTH_ARAC_FAMILY_2"/>
    <property type="match status" value="1"/>
</dbReference>
<evidence type="ECO:0000259" key="5">
    <source>
        <dbReference type="PROSITE" id="PS01124"/>
    </source>
</evidence>
<evidence type="ECO:0000256" key="2">
    <source>
        <dbReference type="ARBA" id="ARBA00023125"/>
    </source>
</evidence>
<feature type="transmembrane region" description="Helical" evidence="4">
    <location>
        <begin position="401"/>
        <end position="421"/>
    </location>
</feature>
<keyword evidence="2" id="KW-0238">DNA-binding</keyword>
<evidence type="ECO:0000256" key="1">
    <source>
        <dbReference type="ARBA" id="ARBA00023015"/>
    </source>
</evidence>
<dbReference type="SMART" id="SM00342">
    <property type="entry name" value="HTH_ARAC"/>
    <property type="match status" value="1"/>
</dbReference>
<name>A0A9D9N976_9BACT</name>
<dbReference type="SUPFAM" id="SSF48452">
    <property type="entry name" value="TPR-like"/>
    <property type="match status" value="1"/>
</dbReference>
<organism evidence="6 7">
    <name type="scientific">Candidatus Merdivivens pullistercoris</name>
    <dbReference type="NCBI Taxonomy" id="2840873"/>
    <lineage>
        <taxon>Bacteria</taxon>
        <taxon>Pseudomonadati</taxon>
        <taxon>Bacteroidota</taxon>
        <taxon>Bacteroidia</taxon>
        <taxon>Bacteroidales</taxon>
        <taxon>Muribaculaceae</taxon>
        <taxon>Muribaculaceae incertae sedis</taxon>
        <taxon>Candidatus Merdivivens</taxon>
    </lineage>
</organism>
<dbReference type="AlphaFoldDB" id="A0A9D9N976"/>
<dbReference type="InterPro" id="IPR018060">
    <property type="entry name" value="HTH_AraC"/>
</dbReference>
<feature type="transmembrane region" description="Helical" evidence="4">
    <location>
        <begin position="7"/>
        <end position="27"/>
    </location>
</feature>
<keyword evidence="1" id="KW-0805">Transcription regulation</keyword>
<dbReference type="SUPFAM" id="SSF46689">
    <property type="entry name" value="Homeodomain-like"/>
    <property type="match status" value="1"/>
</dbReference>
<dbReference type="Proteomes" id="UP000823597">
    <property type="component" value="Unassembled WGS sequence"/>
</dbReference>
<accession>A0A9D9N976</accession>
<keyword evidence="4" id="KW-0472">Membrane</keyword>
<dbReference type="PANTHER" id="PTHR43280">
    <property type="entry name" value="ARAC-FAMILY TRANSCRIPTIONAL REGULATOR"/>
    <property type="match status" value="1"/>
</dbReference>
<reference evidence="6" key="2">
    <citation type="journal article" date="2021" name="PeerJ">
        <title>Extensive microbial diversity within the chicken gut microbiome revealed by metagenomics and culture.</title>
        <authorList>
            <person name="Gilroy R."/>
            <person name="Ravi A."/>
            <person name="Getino M."/>
            <person name="Pursley I."/>
            <person name="Horton D.L."/>
            <person name="Alikhan N.F."/>
            <person name="Baker D."/>
            <person name="Gharbi K."/>
            <person name="Hall N."/>
            <person name="Watson M."/>
            <person name="Adriaenssens E.M."/>
            <person name="Foster-Nyarko E."/>
            <person name="Jarju S."/>
            <person name="Secka A."/>
            <person name="Antonio M."/>
            <person name="Oren A."/>
            <person name="Chaudhuri R.R."/>
            <person name="La Ragione R."/>
            <person name="Hildebrand F."/>
            <person name="Pallen M.J."/>
        </authorList>
    </citation>
    <scope>NUCLEOTIDE SEQUENCE</scope>
    <source>
        <strain evidence="6">10037</strain>
    </source>
</reference>
<dbReference type="Gene3D" id="1.25.40.10">
    <property type="entry name" value="Tetratricopeptide repeat domain"/>
    <property type="match status" value="2"/>
</dbReference>
<keyword evidence="4" id="KW-1133">Transmembrane helix</keyword>
<comment type="caution">
    <text evidence="6">The sequence shown here is derived from an EMBL/GenBank/DDBJ whole genome shotgun (WGS) entry which is preliminary data.</text>
</comment>
<evidence type="ECO:0000313" key="7">
    <source>
        <dbReference type="Proteomes" id="UP000823597"/>
    </source>
</evidence>
<dbReference type="PANTHER" id="PTHR43280:SF2">
    <property type="entry name" value="HTH-TYPE TRANSCRIPTIONAL REGULATOR EXSA"/>
    <property type="match status" value="1"/>
</dbReference>
<reference evidence="6" key="1">
    <citation type="submission" date="2020-10" db="EMBL/GenBank/DDBJ databases">
        <authorList>
            <person name="Gilroy R."/>
        </authorList>
    </citation>
    <scope>NUCLEOTIDE SEQUENCE</scope>
    <source>
        <strain evidence="6">10037</strain>
    </source>
</reference>
<evidence type="ECO:0000256" key="4">
    <source>
        <dbReference type="SAM" id="Phobius"/>
    </source>
</evidence>
<keyword evidence="4" id="KW-0812">Transmembrane</keyword>
<dbReference type="EMBL" id="JADIME010000026">
    <property type="protein sequence ID" value="MBO8464824.1"/>
    <property type="molecule type" value="Genomic_DNA"/>
</dbReference>
<gene>
    <name evidence="6" type="ORF">IAB93_02355</name>
</gene>
<sequence>MIERKQILFYRTLMIQSLFLFAVFIPFEAEAFSGRCYTAELDSFRAVWNEYNKEGRYTDLVDDTREYFHASLDNKDTTAFLYSGITMSMAFLSLEEPDSVSKYMDAVSPFISVNTDPRMLLTYNFVRGTYSLKRDYNYPLALDYYQKCHDIAKKSGDVDNSIAALLNIVHIYYVRSDKRGLGYAVDAFNLSHSPGTDSLAVCMANIAMGEMLFLSDSLDSALAYSEEALRLAWESGYESVYSDLHLLLADIYAGMDSSSVGGAAADKARKHYDEAIAYSANAEAGTLTMLYLHYGRFAERKGMMDKAISLYHKGLEISLESGNMEFRRELYRRVADLSYSEGRMKEALDFYKSYAFLIDSVASQSMEFRFDSLLLANQNMAHREDMNLKEIELLKANRNNLMIASIMVLAVFTAFFIWVMYRRQKNMYKVLFDRYRNYAARFNAGSSAQYDSGQVVKSLFSRLEDKMNEEKLYRRKDISVEKVSEILGTNRTYLSKAVNKCAGISFPAYVNSYRIKEAADIISQHGDQVQLKVLAEELGFNSVSVFIKVFQKETGLTPARYKKEMNSSKMGGEDL</sequence>
<evidence type="ECO:0000256" key="3">
    <source>
        <dbReference type="ARBA" id="ARBA00023163"/>
    </source>
</evidence>
<dbReference type="InterPro" id="IPR011990">
    <property type="entry name" value="TPR-like_helical_dom_sf"/>
</dbReference>